<dbReference type="Proteomes" id="UP000011740">
    <property type="component" value="Unassembled WGS sequence"/>
</dbReference>
<proteinExistence type="predicted"/>
<reference evidence="1 2" key="1">
    <citation type="journal article" date="2013" name="Genome Announc.">
        <title>Whole-Genome Shotgun Assembly and Analysis of the Genome of Streptomyces mobaraensis DSM 40847, a Strain for Industrial Production of Microbial Transglutaminase.</title>
        <authorList>
            <person name="Yang H."/>
            <person name="He T."/>
            <person name="Wu W."/>
            <person name="Zhu W."/>
            <person name="Lu B."/>
            <person name="Sun W."/>
        </authorList>
    </citation>
    <scope>NUCLEOTIDE SEQUENCE [LARGE SCALE GENOMIC DNA]</scope>
    <source>
        <strain evidence="1 2">DSM 40847</strain>
    </source>
</reference>
<accession>M3A3M7</accession>
<comment type="caution">
    <text evidence="1">The sequence shown here is derived from an EMBL/GenBank/DDBJ whole genome shotgun (WGS) entry which is preliminary data.</text>
</comment>
<name>M3A3M7_STRM1</name>
<gene>
    <name evidence="1" type="ORF">H340_15381</name>
</gene>
<evidence type="ECO:0000313" key="2">
    <source>
        <dbReference type="Proteomes" id="UP000011740"/>
    </source>
</evidence>
<sequence>MELTDQSTGAHVWRVELTPFRRPYLDADGTICVPLWLCRDGEHVTDTDLRLRPSEAVPFREHIGRVLDDAGPVEGRSRA</sequence>
<dbReference type="EMBL" id="AORZ01000043">
    <property type="protein sequence ID" value="EME99668.1"/>
    <property type="molecule type" value="Genomic_DNA"/>
</dbReference>
<dbReference type="AlphaFoldDB" id="M3A3M7"/>
<protein>
    <submittedName>
        <fullName evidence="1">Uncharacterized protein</fullName>
    </submittedName>
</protein>
<dbReference type="STRING" id="1223523.H340_15381"/>
<evidence type="ECO:0000313" key="1">
    <source>
        <dbReference type="EMBL" id="EME99668.1"/>
    </source>
</evidence>
<organism evidence="1 2">
    <name type="scientific">Streptomyces mobaraensis (strain ATCC 29032 / DSM 40847 / JCM 4168 / NBRC 13819 / NCIMB 11159 / IPCR 16-22)</name>
    <dbReference type="NCBI Taxonomy" id="1223523"/>
    <lineage>
        <taxon>Bacteria</taxon>
        <taxon>Bacillati</taxon>
        <taxon>Actinomycetota</taxon>
        <taxon>Actinomycetes</taxon>
        <taxon>Kitasatosporales</taxon>
        <taxon>Streptomycetaceae</taxon>
        <taxon>Streptomyces</taxon>
    </lineage>
</organism>